<organism evidence="1 2">
    <name type="scientific">Panagrolaimus sp. ES5</name>
    <dbReference type="NCBI Taxonomy" id="591445"/>
    <lineage>
        <taxon>Eukaryota</taxon>
        <taxon>Metazoa</taxon>
        <taxon>Ecdysozoa</taxon>
        <taxon>Nematoda</taxon>
        <taxon>Chromadorea</taxon>
        <taxon>Rhabditida</taxon>
        <taxon>Tylenchina</taxon>
        <taxon>Panagrolaimomorpha</taxon>
        <taxon>Panagrolaimoidea</taxon>
        <taxon>Panagrolaimidae</taxon>
        <taxon>Panagrolaimus</taxon>
    </lineage>
</organism>
<protein>
    <submittedName>
        <fullName evidence="2">Uncharacterized protein</fullName>
    </submittedName>
</protein>
<dbReference type="Proteomes" id="UP000887579">
    <property type="component" value="Unplaced"/>
</dbReference>
<proteinExistence type="predicted"/>
<dbReference type="WBParaSite" id="ES5_v2.g19051.t1">
    <property type="protein sequence ID" value="ES5_v2.g19051.t1"/>
    <property type="gene ID" value="ES5_v2.g19051"/>
</dbReference>
<accession>A0AC34FP83</accession>
<reference evidence="2" key="1">
    <citation type="submission" date="2022-11" db="UniProtKB">
        <authorList>
            <consortium name="WormBaseParasite"/>
        </authorList>
    </citation>
    <scope>IDENTIFICATION</scope>
</reference>
<name>A0AC34FP83_9BILA</name>
<evidence type="ECO:0000313" key="1">
    <source>
        <dbReference type="Proteomes" id="UP000887579"/>
    </source>
</evidence>
<evidence type="ECO:0000313" key="2">
    <source>
        <dbReference type="WBParaSite" id="ES5_v2.g19051.t1"/>
    </source>
</evidence>
<sequence>MMKNATVCAFYDDVAVAVEKCVIPVARNFQELFPTGTALDRVKKLAAKTANDLCDYLRYFIGLKGHASNYKTTGLYKKIYDAKIIKVKEEESRMQPSDIGTVIPKDSKNRDIFPRCEIKFKETLKLVANRQICLRDAISILNELKYLNPCLAANFILAAIDYEVKTDGKSVKQVVIDGIRTLNFEIIPGPLPFSALEHFREQKENEEKAKSESKSATHDPLKYLRHLSDTGDEQLSVLKSIHSRLPDSTKVRITGTYQRIYHQKIAEIRYPNVDIVLPYGKRNTSEEVVFYGEPNGIKNVQDVIDEMISQGGQLMINYNVSQTETDAKIIEVEDIEKNLEKLKVREQKRHETNIDPEVSASGQLLSDRVTEMSPSSVTSSRNIVQELSSQAVDSPKGVTKERKIVFRKVKFSQHQLDALGETSVYCGFMSNEFIRSPLCNMLDKLNLYFEPYDSKRPTEVFFMGVYEKATSKYNIHGILSSEGTAQKDFKLVMNSTSEAIIKEIIQFIKKEL</sequence>